<organism evidence="1 2">
    <name type="scientific">Potamilus streckersoni</name>
    <dbReference type="NCBI Taxonomy" id="2493646"/>
    <lineage>
        <taxon>Eukaryota</taxon>
        <taxon>Metazoa</taxon>
        <taxon>Spiralia</taxon>
        <taxon>Lophotrochozoa</taxon>
        <taxon>Mollusca</taxon>
        <taxon>Bivalvia</taxon>
        <taxon>Autobranchia</taxon>
        <taxon>Heteroconchia</taxon>
        <taxon>Palaeoheterodonta</taxon>
        <taxon>Unionida</taxon>
        <taxon>Unionoidea</taxon>
        <taxon>Unionidae</taxon>
        <taxon>Ambleminae</taxon>
        <taxon>Lampsilini</taxon>
        <taxon>Potamilus</taxon>
    </lineage>
</organism>
<comment type="caution">
    <text evidence="1">The sequence shown here is derived from an EMBL/GenBank/DDBJ whole genome shotgun (WGS) entry which is preliminary data.</text>
</comment>
<dbReference type="AlphaFoldDB" id="A0AAE0T6Z3"/>
<reference evidence="1" key="3">
    <citation type="submission" date="2023-05" db="EMBL/GenBank/DDBJ databases">
        <authorList>
            <person name="Smith C.H."/>
        </authorList>
    </citation>
    <scope>NUCLEOTIDE SEQUENCE</scope>
    <source>
        <strain evidence="1">CHS0354</strain>
        <tissue evidence="1">Mantle</tissue>
    </source>
</reference>
<reference evidence="1" key="2">
    <citation type="journal article" date="2021" name="Genome Biol. Evol.">
        <title>Developing a high-quality reference genome for a parasitic bivalve with doubly uniparental inheritance (Bivalvia: Unionida).</title>
        <authorList>
            <person name="Smith C.H."/>
        </authorList>
    </citation>
    <scope>NUCLEOTIDE SEQUENCE</scope>
    <source>
        <strain evidence="1">CHS0354</strain>
        <tissue evidence="1">Mantle</tissue>
    </source>
</reference>
<proteinExistence type="predicted"/>
<sequence length="105" mass="11892">MSHNDGAVVDFCTASNFTQNDCVVMFLIIAAVISLTLSSHTQAEYVLDWNLCTRFTKFKISTISCGFYLVESYMIVVSIRDVFNSFESCSPIITYSFFPGHIQEY</sequence>
<evidence type="ECO:0000313" key="2">
    <source>
        <dbReference type="Proteomes" id="UP001195483"/>
    </source>
</evidence>
<accession>A0AAE0T6Z3</accession>
<protein>
    <submittedName>
        <fullName evidence="1">Uncharacterized protein</fullName>
    </submittedName>
</protein>
<reference evidence="1" key="1">
    <citation type="journal article" date="2021" name="Genome Biol. Evol.">
        <title>A High-Quality Reference Genome for a Parasitic Bivalve with Doubly Uniparental Inheritance (Bivalvia: Unionida).</title>
        <authorList>
            <person name="Smith C.H."/>
        </authorList>
    </citation>
    <scope>NUCLEOTIDE SEQUENCE</scope>
    <source>
        <strain evidence="1">CHS0354</strain>
    </source>
</reference>
<keyword evidence="2" id="KW-1185">Reference proteome</keyword>
<gene>
    <name evidence="1" type="ORF">CHS0354_011881</name>
</gene>
<dbReference type="Proteomes" id="UP001195483">
    <property type="component" value="Unassembled WGS sequence"/>
</dbReference>
<evidence type="ECO:0000313" key="1">
    <source>
        <dbReference type="EMBL" id="KAK3604390.1"/>
    </source>
</evidence>
<dbReference type="EMBL" id="JAEAOA010000727">
    <property type="protein sequence ID" value="KAK3604390.1"/>
    <property type="molecule type" value="Genomic_DNA"/>
</dbReference>
<name>A0AAE0T6Z3_9BIVA</name>